<dbReference type="EMBL" id="NMUH01002193">
    <property type="protein sequence ID" value="MQL98478.1"/>
    <property type="molecule type" value="Genomic_DNA"/>
</dbReference>
<feature type="region of interest" description="Disordered" evidence="1">
    <location>
        <begin position="32"/>
        <end position="57"/>
    </location>
</feature>
<evidence type="ECO:0000256" key="1">
    <source>
        <dbReference type="SAM" id="MobiDB-lite"/>
    </source>
</evidence>
<evidence type="ECO:0000313" key="2">
    <source>
        <dbReference type="EMBL" id="MQL98478.1"/>
    </source>
</evidence>
<gene>
    <name evidence="2" type="ORF">Taro_031187</name>
</gene>
<sequence>MQKNLNPNGSHWQHRKSNHIMLTIKRTYYHKVPPRNTNTTVPPRGHTTTNQTTTSESLLTNHNNNRHESEITTPPHGTDYWFMTPVSNPDNTTQELLLSLAVTDERSNCSSTTQVKPKNCGVQPNHHNLQVTHPTGPCLAPLETLAPALYSEALVTGLARAQYV</sequence>
<protein>
    <submittedName>
        <fullName evidence="2">Uncharacterized protein</fullName>
    </submittedName>
</protein>
<dbReference type="AlphaFoldDB" id="A0A843VPE3"/>
<proteinExistence type="predicted"/>
<name>A0A843VPE3_COLES</name>
<evidence type="ECO:0000313" key="3">
    <source>
        <dbReference type="Proteomes" id="UP000652761"/>
    </source>
</evidence>
<feature type="compositionally biased region" description="Low complexity" evidence="1">
    <location>
        <begin position="34"/>
        <end position="57"/>
    </location>
</feature>
<reference evidence="2" key="1">
    <citation type="submission" date="2017-07" db="EMBL/GenBank/DDBJ databases">
        <title>Taro Niue Genome Assembly and Annotation.</title>
        <authorList>
            <person name="Atibalentja N."/>
            <person name="Keating K."/>
            <person name="Fields C.J."/>
        </authorList>
    </citation>
    <scope>NUCLEOTIDE SEQUENCE</scope>
    <source>
        <strain evidence="2">Niue_2</strain>
        <tissue evidence="2">Leaf</tissue>
    </source>
</reference>
<organism evidence="2 3">
    <name type="scientific">Colocasia esculenta</name>
    <name type="common">Wild taro</name>
    <name type="synonym">Arum esculentum</name>
    <dbReference type="NCBI Taxonomy" id="4460"/>
    <lineage>
        <taxon>Eukaryota</taxon>
        <taxon>Viridiplantae</taxon>
        <taxon>Streptophyta</taxon>
        <taxon>Embryophyta</taxon>
        <taxon>Tracheophyta</taxon>
        <taxon>Spermatophyta</taxon>
        <taxon>Magnoliopsida</taxon>
        <taxon>Liliopsida</taxon>
        <taxon>Araceae</taxon>
        <taxon>Aroideae</taxon>
        <taxon>Colocasieae</taxon>
        <taxon>Colocasia</taxon>
    </lineage>
</organism>
<accession>A0A843VPE3</accession>
<keyword evidence="3" id="KW-1185">Reference proteome</keyword>
<comment type="caution">
    <text evidence="2">The sequence shown here is derived from an EMBL/GenBank/DDBJ whole genome shotgun (WGS) entry which is preliminary data.</text>
</comment>
<dbReference type="Proteomes" id="UP000652761">
    <property type="component" value="Unassembled WGS sequence"/>
</dbReference>